<reference evidence="2 3" key="1">
    <citation type="submission" date="2019-02" db="EMBL/GenBank/DDBJ databases">
        <title>Genome sequencing of Clostridium botulinum clinical isolates.</title>
        <authorList>
            <person name="Brunt J."/>
            <person name="Van Vliet A.H.M."/>
            <person name="Stringer S.C."/>
            <person name="Grant K.A."/>
            <person name="Carter A.C."/>
            <person name="Peck M.W."/>
        </authorList>
    </citation>
    <scope>NUCLEOTIDE SEQUENCE [LARGE SCALE GENOMIC DNA]</scope>
    <source>
        <strain evidence="2 3">R1125/03</strain>
    </source>
</reference>
<evidence type="ECO:0000313" key="2">
    <source>
        <dbReference type="EMBL" id="NFA60843.1"/>
    </source>
</evidence>
<dbReference type="Gene3D" id="3.40.1440.10">
    <property type="entry name" value="GIY-YIG endonuclease"/>
    <property type="match status" value="1"/>
</dbReference>
<feature type="region of interest" description="Disordered" evidence="1">
    <location>
        <begin position="99"/>
        <end position="136"/>
    </location>
</feature>
<dbReference type="Proteomes" id="UP000473089">
    <property type="component" value="Unassembled WGS sequence"/>
</dbReference>
<dbReference type="AlphaFoldDB" id="A0A6B3YLY3"/>
<dbReference type="SUPFAM" id="SSF82771">
    <property type="entry name" value="GIY-YIG endonuclease"/>
    <property type="match status" value="1"/>
</dbReference>
<comment type="caution">
    <text evidence="2">The sequence shown here is derived from an EMBL/GenBank/DDBJ whole genome shotgun (WGS) entry which is preliminary data.</text>
</comment>
<dbReference type="EMBL" id="SGJP01000020">
    <property type="protein sequence ID" value="NFA60843.1"/>
    <property type="molecule type" value="Genomic_DNA"/>
</dbReference>
<evidence type="ECO:0000313" key="3">
    <source>
        <dbReference type="Proteomes" id="UP000473089"/>
    </source>
</evidence>
<name>A0A6B3YLY3_CLOBO</name>
<feature type="compositionally biased region" description="Basic and acidic residues" evidence="1">
    <location>
        <begin position="109"/>
        <end position="136"/>
    </location>
</feature>
<evidence type="ECO:0000256" key="1">
    <source>
        <dbReference type="SAM" id="MobiDB-lite"/>
    </source>
</evidence>
<accession>A0A6B3YLY3</accession>
<proteinExistence type="predicted"/>
<gene>
    <name evidence="2" type="ORF">EXM42_10710</name>
</gene>
<dbReference type="InterPro" id="IPR035901">
    <property type="entry name" value="GIY-YIG_endonuc_sf"/>
</dbReference>
<organism evidence="2 3">
    <name type="scientific">Clostridium botulinum</name>
    <dbReference type="NCBI Taxonomy" id="1491"/>
    <lineage>
        <taxon>Bacteria</taxon>
        <taxon>Bacillati</taxon>
        <taxon>Bacillota</taxon>
        <taxon>Clostridia</taxon>
        <taxon>Eubacteriales</taxon>
        <taxon>Clostridiaceae</taxon>
        <taxon>Clostridium</taxon>
    </lineage>
</organism>
<protein>
    <submittedName>
        <fullName evidence="2">Nuclease</fullName>
    </submittedName>
</protein>
<sequence length="178" mass="20669">MLIKQGNINKCGIYGIKTSKAVVKYVGGAKECNDAYSRHKSNLINGEYAETNKNELQVLFNTEQEDLIFYLIKECNEDELDFMETKYINLYKNTIVNSEENGKRRKSKPTKEETERRRRANTGEKNPHNTKLTKQDVKEIKLKLKKGARQIDLAEQYNVSPTHLWNIANGKRWNSVQV</sequence>